<accession>A0ABU0CQF2</accession>
<dbReference type="Gene3D" id="3.40.50.1820">
    <property type="entry name" value="alpha/beta hydrolase"/>
    <property type="match status" value="1"/>
</dbReference>
<feature type="region of interest" description="Disordered" evidence="2">
    <location>
        <begin position="53"/>
        <end position="74"/>
    </location>
</feature>
<organism evidence="4 5">
    <name type="scientific">Caldalkalibacillus uzonensis</name>
    <dbReference type="NCBI Taxonomy" id="353224"/>
    <lineage>
        <taxon>Bacteria</taxon>
        <taxon>Bacillati</taxon>
        <taxon>Bacillota</taxon>
        <taxon>Bacilli</taxon>
        <taxon>Bacillales</taxon>
        <taxon>Bacillaceae</taxon>
        <taxon>Caldalkalibacillus</taxon>
    </lineage>
</organism>
<evidence type="ECO:0000259" key="3">
    <source>
        <dbReference type="Pfam" id="PF12146"/>
    </source>
</evidence>
<dbReference type="Pfam" id="PF12146">
    <property type="entry name" value="Hydrolase_4"/>
    <property type="match status" value="1"/>
</dbReference>
<evidence type="ECO:0000256" key="2">
    <source>
        <dbReference type="SAM" id="MobiDB-lite"/>
    </source>
</evidence>
<keyword evidence="5" id="KW-1185">Reference proteome</keyword>
<reference evidence="4 5" key="1">
    <citation type="submission" date="2023-07" db="EMBL/GenBank/DDBJ databases">
        <title>Genomic Encyclopedia of Type Strains, Phase IV (KMG-IV): sequencing the most valuable type-strain genomes for metagenomic binning, comparative biology and taxonomic classification.</title>
        <authorList>
            <person name="Goeker M."/>
        </authorList>
    </citation>
    <scope>NUCLEOTIDE SEQUENCE [LARGE SCALE GENOMIC DNA]</scope>
    <source>
        <strain evidence="4 5">DSM 17740</strain>
    </source>
</reference>
<name>A0ABU0CQF2_9BACI</name>
<sequence>MGYLPTDSGHMYYEVEGNGFPLVFIHGMGLSHVNWRAQVDFFKHRGFKTVTIDTRGHGKSSPTHSSEGKRTPVNHLQANTRDLYQLLNKLEIEECFLVGYSTGTLIAQQFVTHYPERVKGTVISGAFPKISNLYLWGKFTAGLGLTSLNATHLLSRLVARSNGKDEAQITAFRIEASKVDRDEAIGLLKDALAFDCRDALPKIKTPILVTYGGNERHMMKYRHDYLTLCPAAEVVLFPEVNHATMTKKTESYNKVLLDFFQTILEHRDNYFLKPKIINPTPVPINTNLE</sequence>
<keyword evidence="1" id="KW-0378">Hydrolase</keyword>
<dbReference type="PANTHER" id="PTHR43798">
    <property type="entry name" value="MONOACYLGLYCEROL LIPASE"/>
    <property type="match status" value="1"/>
</dbReference>
<dbReference type="EMBL" id="JAUSUQ010000001">
    <property type="protein sequence ID" value="MDQ0337740.1"/>
    <property type="molecule type" value="Genomic_DNA"/>
</dbReference>
<protein>
    <submittedName>
        <fullName evidence="4">Pimeloyl-ACP methyl ester carboxylesterase</fullName>
    </submittedName>
</protein>
<feature type="domain" description="Serine aminopeptidase S33" evidence="3">
    <location>
        <begin position="22"/>
        <end position="218"/>
    </location>
</feature>
<evidence type="ECO:0000256" key="1">
    <source>
        <dbReference type="ARBA" id="ARBA00022801"/>
    </source>
</evidence>
<gene>
    <name evidence="4" type="ORF">J2S00_000510</name>
</gene>
<proteinExistence type="predicted"/>
<comment type="caution">
    <text evidence="4">The sequence shown here is derived from an EMBL/GenBank/DDBJ whole genome shotgun (WGS) entry which is preliminary data.</text>
</comment>
<evidence type="ECO:0000313" key="5">
    <source>
        <dbReference type="Proteomes" id="UP001232445"/>
    </source>
</evidence>
<dbReference type="PANTHER" id="PTHR43798:SF31">
    <property type="entry name" value="AB HYDROLASE SUPERFAMILY PROTEIN YCLE"/>
    <property type="match status" value="1"/>
</dbReference>
<dbReference type="RefSeq" id="WP_307335069.1">
    <property type="nucleotide sequence ID" value="NZ_JAUSUQ010000001.1"/>
</dbReference>
<dbReference type="InterPro" id="IPR029058">
    <property type="entry name" value="AB_hydrolase_fold"/>
</dbReference>
<dbReference type="InterPro" id="IPR022742">
    <property type="entry name" value="Hydrolase_4"/>
</dbReference>
<dbReference type="InterPro" id="IPR050266">
    <property type="entry name" value="AB_hydrolase_sf"/>
</dbReference>
<evidence type="ECO:0000313" key="4">
    <source>
        <dbReference type="EMBL" id="MDQ0337740.1"/>
    </source>
</evidence>
<dbReference type="SUPFAM" id="SSF53474">
    <property type="entry name" value="alpha/beta-Hydrolases"/>
    <property type="match status" value="1"/>
</dbReference>
<dbReference type="Proteomes" id="UP001232445">
    <property type="component" value="Unassembled WGS sequence"/>
</dbReference>